<accession>A0A5J5ASF3</accession>
<gene>
    <name evidence="3" type="ORF">F0562_032350</name>
</gene>
<dbReference type="GO" id="GO:0043531">
    <property type="term" value="F:ADP binding"/>
    <property type="evidence" value="ECO:0007669"/>
    <property type="project" value="InterPro"/>
</dbReference>
<dbReference type="Proteomes" id="UP000325577">
    <property type="component" value="Linkage Group LG19"/>
</dbReference>
<dbReference type="SUPFAM" id="SSF52540">
    <property type="entry name" value="P-loop containing nucleoside triphosphate hydrolases"/>
    <property type="match status" value="1"/>
</dbReference>
<dbReference type="PANTHER" id="PTHR36766:SF61">
    <property type="entry name" value="NB-ARC DOMAIN DISEASE RESISTANCE PROTEIN"/>
    <property type="match status" value="1"/>
</dbReference>
<dbReference type="OrthoDB" id="2973320at2759"/>
<dbReference type="Gene3D" id="3.40.50.300">
    <property type="entry name" value="P-loop containing nucleotide triphosphate hydrolases"/>
    <property type="match status" value="1"/>
</dbReference>
<keyword evidence="1" id="KW-0611">Plant defense</keyword>
<reference evidence="3 4" key="1">
    <citation type="submission" date="2019-09" db="EMBL/GenBank/DDBJ databases">
        <title>A chromosome-level genome assembly of the Chinese tupelo Nyssa sinensis.</title>
        <authorList>
            <person name="Yang X."/>
            <person name="Kang M."/>
            <person name="Yang Y."/>
            <person name="Xiong H."/>
            <person name="Wang M."/>
            <person name="Zhang Z."/>
            <person name="Wang Z."/>
            <person name="Wu H."/>
            <person name="Ma T."/>
            <person name="Liu J."/>
            <person name="Xi Z."/>
        </authorList>
    </citation>
    <scope>NUCLEOTIDE SEQUENCE [LARGE SCALE GENOMIC DNA]</scope>
    <source>
        <strain evidence="3">J267</strain>
        <tissue evidence="3">Leaf</tissue>
    </source>
</reference>
<protein>
    <recommendedName>
        <fullName evidence="2">NB-ARC domain-containing protein</fullName>
    </recommendedName>
</protein>
<dbReference type="Pfam" id="PF00931">
    <property type="entry name" value="NB-ARC"/>
    <property type="match status" value="1"/>
</dbReference>
<dbReference type="InterPro" id="IPR027417">
    <property type="entry name" value="P-loop_NTPase"/>
</dbReference>
<proteinExistence type="predicted"/>
<organism evidence="3 4">
    <name type="scientific">Nyssa sinensis</name>
    <dbReference type="NCBI Taxonomy" id="561372"/>
    <lineage>
        <taxon>Eukaryota</taxon>
        <taxon>Viridiplantae</taxon>
        <taxon>Streptophyta</taxon>
        <taxon>Embryophyta</taxon>
        <taxon>Tracheophyta</taxon>
        <taxon>Spermatophyta</taxon>
        <taxon>Magnoliopsida</taxon>
        <taxon>eudicotyledons</taxon>
        <taxon>Gunneridae</taxon>
        <taxon>Pentapetalae</taxon>
        <taxon>asterids</taxon>
        <taxon>Cornales</taxon>
        <taxon>Nyssaceae</taxon>
        <taxon>Nyssa</taxon>
    </lineage>
</organism>
<evidence type="ECO:0000256" key="1">
    <source>
        <dbReference type="ARBA" id="ARBA00022821"/>
    </source>
</evidence>
<sequence>MSFMMLNEFEGEALRQRVVNRGSIIRKVRHLFTCSNPLVFRFRTGHKIKDIRERLNEIADDKSKFNLMEIVADRHVVQRESVMTHSFVRASVAIGRDQDKEIIAQLLLCSGDHESVSVIPTVGIAGLGKTTLAKMIYSDKMVAKHFQLRMWGSSIDMTSKEVDEFTDLSWAMVNWKNYYTTNA</sequence>
<dbReference type="PANTHER" id="PTHR36766">
    <property type="entry name" value="PLANT BROAD-SPECTRUM MILDEW RESISTANCE PROTEIN RPW8"/>
    <property type="match status" value="1"/>
</dbReference>
<feature type="domain" description="NB-ARC" evidence="2">
    <location>
        <begin position="97"/>
        <end position="152"/>
    </location>
</feature>
<dbReference type="GO" id="GO:0006952">
    <property type="term" value="P:defense response"/>
    <property type="evidence" value="ECO:0007669"/>
    <property type="project" value="UniProtKB-KW"/>
</dbReference>
<name>A0A5J5ASF3_9ASTE</name>
<dbReference type="EMBL" id="CM018042">
    <property type="protein sequence ID" value="KAA8532317.1"/>
    <property type="molecule type" value="Genomic_DNA"/>
</dbReference>
<evidence type="ECO:0000313" key="3">
    <source>
        <dbReference type="EMBL" id="KAA8532317.1"/>
    </source>
</evidence>
<evidence type="ECO:0000259" key="2">
    <source>
        <dbReference type="Pfam" id="PF00931"/>
    </source>
</evidence>
<dbReference type="InterPro" id="IPR002182">
    <property type="entry name" value="NB-ARC"/>
</dbReference>
<dbReference type="AlphaFoldDB" id="A0A5J5ASF3"/>
<evidence type="ECO:0000313" key="4">
    <source>
        <dbReference type="Proteomes" id="UP000325577"/>
    </source>
</evidence>
<keyword evidence="4" id="KW-1185">Reference proteome</keyword>